<name>A0ABQ4I0U3_9ACTN</name>
<keyword evidence="1" id="KW-0472">Membrane</keyword>
<evidence type="ECO:0000259" key="2">
    <source>
        <dbReference type="Pfam" id="PF00293"/>
    </source>
</evidence>
<keyword evidence="4" id="KW-1185">Reference proteome</keyword>
<dbReference type="Gene3D" id="3.90.79.10">
    <property type="entry name" value="Nucleoside Triphosphate Pyrophosphohydrolase"/>
    <property type="match status" value="1"/>
</dbReference>
<dbReference type="InterPro" id="IPR015797">
    <property type="entry name" value="NUDIX_hydrolase-like_dom_sf"/>
</dbReference>
<dbReference type="RefSeq" id="WP_204011600.1">
    <property type="nucleotide sequence ID" value="NZ_BOOZ01000033.1"/>
</dbReference>
<proteinExistence type="predicted"/>
<evidence type="ECO:0000313" key="3">
    <source>
        <dbReference type="EMBL" id="GIJ11498.1"/>
    </source>
</evidence>
<dbReference type="InterPro" id="IPR000086">
    <property type="entry name" value="NUDIX_hydrolase_dom"/>
</dbReference>
<keyword evidence="1" id="KW-0812">Transmembrane</keyword>
<sequence>MSSDELTERLARVLESVPEHDEGAVATGQLCAVAGFDSASASAAADVVTGFLRLSGAVVLTDDPATGRHLVKATSPAAALFLKSLAAYLRSGTPLIDNWARPGTAEPPYQPQQVLAGAQFLYVIEHRRLRLDPSASPLRSGRVVQVLIKTRLRLLGPRYLMIYDRAARQYQLPGGHLRSDDRDPLAAAVRELEEELPGFTFDARRDRLVELGEVEVVQQSRTYGAVTRYQMHFVQLTSTRRDLKAGPDGQWVTERAMLDEGRLIRGSGVNTTGLRRLVAGLPGGLGRLAPGLMLGRRPSTAVLIREKPWELLGVVLSVAGIVVAVVQMVVEWGVG</sequence>
<dbReference type="Proteomes" id="UP000647017">
    <property type="component" value="Unassembled WGS sequence"/>
</dbReference>
<dbReference type="Pfam" id="PF00293">
    <property type="entry name" value="NUDIX"/>
    <property type="match status" value="1"/>
</dbReference>
<reference evidence="3 4" key="1">
    <citation type="submission" date="2021-01" db="EMBL/GenBank/DDBJ databases">
        <title>Whole genome shotgun sequence of Verrucosispora andamanensis NBRC 109075.</title>
        <authorList>
            <person name="Komaki H."/>
            <person name="Tamura T."/>
        </authorList>
    </citation>
    <scope>NUCLEOTIDE SEQUENCE [LARGE SCALE GENOMIC DNA]</scope>
    <source>
        <strain evidence="3 4">NBRC 109075</strain>
    </source>
</reference>
<gene>
    <name evidence="3" type="ORF">Van01_47120</name>
</gene>
<keyword evidence="1" id="KW-1133">Transmembrane helix</keyword>
<protein>
    <recommendedName>
        <fullName evidence="2">Nudix hydrolase domain-containing protein</fullName>
    </recommendedName>
</protein>
<feature type="domain" description="Nudix hydrolase" evidence="2">
    <location>
        <begin position="167"/>
        <end position="253"/>
    </location>
</feature>
<evidence type="ECO:0000313" key="4">
    <source>
        <dbReference type="Proteomes" id="UP000647017"/>
    </source>
</evidence>
<evidence type="ECO:0000256" key="1">
    <source>
        <dbReference type="SAM" id="Phobius"/>
    </source>
</evidence>
<comment type="caution">
    <text evidence="3">The sequence shown here is derived from an EMBL/GenBank/DDBJ whole genome shotgun (WGS) entry which is preliminary data.</text>
</comment>
<accession>A0ABQ4I0U3</accession>
<dbReference type="EMBL" id="BOOZ01000033">
    <property type="protein sequence ID" value="GIJ11498.1"/>
    <property type="molecule type" value="Genomic_DNA"/>
</dbReference>
<feature type="transmembrane region" description="Helical" evidence="1">
    <location>
        <begin position="311"/>
        <end position="330"/>
    </location>
</feature>
<dbReference type="SUPFAM" id="SSF55811">
    <property type="entry name" value="Nudix"/>
    <property type="match status" value="1"/>
</dbReference>
<organism evidence="3 4">
    <name type="scientific">Micromonospora andamanensis</name>
    <dbReference type="NCBI Taxonomy" id="1287068"/>
    <lineage>
        <taxon>Bacteria</taxon>
        <taxon>Bacillati</taxon>
        <taxon>Actinomycetota</taxon>
        <taxon>Actinomycetes</taxon>
        <taxon>Micromonosporales</taxon>
        <taxon>Micromonosporaceae</taxon>
        <taxon>Micromonospora</taxon>
    </lineage>
</organism>